<dbReference type="Gene3D" id="3.40.30.10">
    <property type="entry name" value="Glutaredoxin"/>
    <property type="match status" value="3"/>
</dbReference>
<dbReference type="InterPro" id="IPR036282">
    <property type="entry name" value="Glutathione-S-Trfase_C_sf"/>
</dbReference>
<name>A0A8S0ZMW6_ARCPL</name>
<dbReference type="InterPro" id="IPR004046">
    <property type="entry name" value="GST_C"/>
</dbReference>
<evidence type="ECO:0000256" key="4">
    <source>
        <dbReference type="ARBA" id="ARBA00038317"/>
    </source>
</evidence>
<feature type="domain" description="GST C-terminal" evidence="7">
    <location>
        <begin position="126"/>
        <end position="255"/>
    </location>
</feature>
<dbReference type="PANTHER" id="PTHR11571:SF224">
    <property type="entry name" value="HEMATOPOIETIC PROSTAGLANDIN D SYNTHASE"/>
    <property type="match status" value="1"/>
</dbReference>
<dbReference type="InterPro" id="IPR004045">
    <property type="entry name" value="Glutathione_S-Trfase_N"/>
</dbReference>
<evidence type="ECO:0000259" key="7">
    <source>
        <dbReference type="PROSITE" id="PS50405"/>
    </source>
</evidence>
<dbReference type="GO" id="GO:0006749">
    <property type="term" value="P:glutathione metabolic process"/>
    <property type="evidence" value="ECO:0007669"/>
    <property type="project" value="TreeGrafter"/>
</dbReference>
<dbReference type="FunFam" id="1.20.1050.10:FF:000030">
    <property type="entry name" value="Glutathione S-transferase S1"/>
    <property type="match status" value="3"/>
</dbReference>
<dbReference type="AlphaFoldDB" id="A0A8S0ZMW6"/>
<feature type="domain" description="GST N-terminal" evidence="6">
    <location>
        <begin position="233"/>
        <end position="310"/>
    </location>
</feature>
<proteinExistence type="inferred from homology"/>
<evidence type="ECO:0000256" key="2">
    <source>
        <dbReference type="ARBA" id="ARBA00012452"/>
    </source>
</evidence>
<feature type="domain" description="GST C-terminal" evidence="7">
    <location>
        <begin position="508"/>
        <end position="631"/>
    </location>
</feature>
<dbReference type="SUPFAM" id="SSF47616">
    <property type="entry name" value="GST C-terminal domain-like"/>
    <property type="match status" value="3"/>
</dbReference>
<comment type="subunit">
    <text evidence="1">Homodimer.</text>
</comment>
<dbReference type="SFLD" id="SFLDS00019">
    <property type="entry name" value="Glutathione_Transferase_(cytos"/>
    <property type="match status" value="3"/>
</dbReference>
<evidence type="ECO:0000256" key="5">
    <source>
        <dbReference type="ARBA" id="ARBA00047960"/>
    </source>
</evidence>
<dbReference type="SFLD" id="SFLDG01205">
    <property type="entry name" value="AMPS.1"/>
    <property type="match status" value="3"/>
</dbReference>
<dbReference type="PANTHER" id="PTHR11571">
    <property type="entry name" value="GLUTATHIONE S-TRANSFERASE"/>
    <property type="match status" value="1"/>
</dbReference>
<gene>
    <name evidence="8" type="ORF">APLA_LOCUS6596</name>
</gene>
<evidence type="ECO:0000313" key="9">
    <source>
        <dbReference type="Proteomes" id="UP000494256"/>
    </source>
</evidence>
<dbReference type="Proteomes" id="UP000494256">
    <property type="component" value="Unassembled WGS sequence"/>
</dbReference>
<dbReference type="PROSITE" id="PS50404">
    <property type="entry name" value="GST_NTER"/>
    <property type="match status" value="3"/>
</dbReference>
<dbReference type="CDD" id="cd03039">
    <property type="entry name" value="GST_N_Sigma_like"/>
    <property type="match status" value="3"/>
</dbReference>
<dbReference type="InterPro" id="IPR036249">
    <property type="entry name" value="Thioredoxin-like_sf"/>
</dbReference>
<comment type="catalytic activity">
    <reaction evidence="5">
        <text>RX + glutathione = an S-substituted glutathione + a halide anion + H(+)</text>
        <dbReference type="Rhea" id="RHEA:16437"/>
        <dbReference type="ChEBI" id="CHEBI:15378"/>
        <dbReference type="ChEBI" id="CHEBI:16042"/>
        <dbReference type="ChEBI" id="CHEBI:17792"/>
        <dbReference type="ChEBI" id="CHEBI:57925"/>
        <dbReference type="ChEBI" id="CHEBI:90779"/>
        <dbReference type="EC" id="2.5.1.18"/>
    </reaction>
</comment>
<dbReference type="SUPFAM" id="SSF52833">
    <property type="entry name" value="Thioredoxin-like"/>
    <property type="match status" value="3"/>
</dbReference>
<evidence type="ECO:0000256" key="3">
    <source>
        <dbReference type="ARBA" id="ARBA00022679"/>
    </source>
</evidence>
<dbReference type="EC" id="2.5.1.18" evidence="2"/>
<dbReference type="InterPro" id="IPR050213">
    <property type="entry name" value="GST_superfamily"/>
</dbReference>
<dbReference type="CDD" id="cd03192">
    <property type="entry name" value="GST_C_Sigma_like"/>
    <property type="match status" value="3"/>
</dbReference>
<feature type="domain" description="GST N-terminal" evidence="6">
    <location>
        <begin position="428"/>
        <end position="506"/>
    </location>
</feature>
<accession>A0A8S0ZMW6</accession>
<dbReference type="EMBL" id="CADEBD010000294">
    <property type="protein sequence ID" value="CAB3234386.1"/>
    <property type="molecule type" value="Genomic_DNA"/>
</dbReference>
<feature type="domain" description="GST N-terminal" evidence="6">
    <location>
        <begin position="47"/>
        <end position="124"/>
    </location>
</feature>
<sequence length="633" mass="71719">MHHVVKLMINTTCSIRVHPIFHLIIPSAAQPVIHQEGLLPIKHITMPKVVFRYFPAKGMGEGSRLLLAYGGQQFEDVRIAPENWPQYKSKTVFGQMPILEIDGKQYAQSVAISRYLGRKYGVAGDNEEEAFEIDQNVDFLNDIRLKAASIYNEPDATIKAKKQADAEKNVYPDLLDKLNSIIVKNKGHIAAGKLTWGDFLFAGIYDFLKVLLQKPDLEKKYPAFKQKLDSKMPHVVFRYFQCKALGEGGRLLLAYGGQEFEDVRFSMEKWPEYKPNTLFGQLPELEIDGKKYSQSLAICRYLGKKYGIAGDNEEEAFEIDMNVDFLNDIRAKAAIVHYEADEEVKAKKHEDAAKNIYPGLLEKLNAIIVKNNGHLAAGKLTWGDFHFAGLLDYLKAMLRIPDLEEKYPAFKQYSFGLVPRHTSNRKMTKFVVYYFKVKALGEGARLLLSYGGQEFEDHRVDFETEWPDLKAETPFGQLPVLEIDGKRYGQSIAICRYLGKKFEIAGDNDEEALEIDQIVDFIYDIRAKAAGVHYESDPDLKAKKQEDLVKTHYPGLLEKLNAVIVKNNGHVAAGKLTWGDFIFAGMFDYLKAMMQMPDLAKEYPAFKEVVDKVYSIPKVKAYADAAPVSPHGV</sequence>
<dbReference type="PROSITE" id="PS50405">
    <property type="entry name" value="GST_CTER"/>
    <property type="match status" value="3"/>
</dbReference>
<comment type="similarity">
    <text evidence="4">Belongs to the GST superfamily. Sigma family.</text>
</comment>
<dbReference type="OrthoDB" id="8922241at2759"/>
<feature type="domain" description="GST C-terminal" evidence="7">
    <location>
        <begin position="312"/>
        <end position="435"/>
    </location>
</feature>
<dbReference type="Pfam" id="PF02798">
    <property type="entry name" value="GST_N"/>
    <property type="match status" value="3"/>
</dbReference>
<keyword evidence="3" id="KW-0808">Transferase</keyword>
<dbReference type="FunFam" id="3.40.30.10:FF:000258">
    <property type="entry name" value="Glutathione S-transferase"/>
    <property type="match status" value="1"/>
</dbReference>
<dbReference type="GO" id="GO:0004364">
    <property type="term" value="F:glutathione transferase activity"/>
    <property type="evidence" value="ECO:0007669"/>
    <property type="project" value="UniProtKB-EC"/>
</dbReference>
<evidence type="ECO:0000259" key="6">
    <source>
        <dbReference type="PROSITE" id="PS50404"/>
    </source>
</evidence>
<protein>
    <recommendedName>
        <fullName evidence="2">glutathione transferase</fullName>
        <ecNumber evidence="2">2.5.1.18</ecNumber>
    </recommendedName>
</protein>
<dbReference type="Gene3D" id="1.20.1050.10">
    <property type="match status" value="3"/>
</dbReference>
<comment type="caution">
    <text evidence="8">The sequence shown here is derived from an EMBL/GenBank/DDBJ whole genome shotgun (WGS) entry which is preliminary data.</text>
</comment>
<dbReference type="SFLD" id="SFLDG00363">
    <property type="entry name" value="AMPS_(cytGST):_Alpha-__Mu-__Pi"/>
    <property type="match status" value="3"/>
</dbReference>
<dbReference type="InterPro" id="IPR040079">
    <property type="entry name" value="Glutathione_S-Trfase"/>
</dbReference>
<dbReference type="InterPro" id="IPR010987">
    <property type="entry name" value="Glutathione-S-Trfase_C-like"/>
</dbReference>
<reference evidence="8 9" key="1">
    <citation type="submission" date="2020-04" db="EMBL/GenBank/DDBJ databases">
        <authorList>
            <person name="Wallbank WR R."/>
            <person name="Pardo Diaz C."/>
            <person name="Kozak K."/>
            <person name="Martin S."/>
            <person name="Jiggins C."/>
            <person name="Moest M."/>
            <person name="Warren A I."/>
            <person name="Byers J.R.P. K."/>
            <person name="Montejo-Kovacevich G."/>
            <person name="Yen C E."/>
        </authorList>
    </citation>
    <scope>NUCLEOTIDE SEQUENCE [LARGE SCALE GENOMIC DNA]</scope>
</reference>
<evidence type="ECO:0000313" key="8">
    <source>
        <dbReference type="EMBL" id="CAB3234386.1"/>
    </source>
</evidence>
<dbReference type="Pfam" id="PF14497">
    <property type="entry name" value="GST_C_3"/>
    <property type="match status" value="3"/>
</dbReference>
<evidence type="ECO:0000256" key="1">
    <source>
        <dbReference type="ARBA" id="ARBA00011738"/>
    </source>
</evidence>
<organism evidence="8 9">
    <name type="scientific">Arctia plantaginis</name>
    <name type="common">Wood tiger moth</name>
    <name type="synonym">Phalaena plantaginis</name>
    <dbReference type="NCBI Taxonomy" id="874455"/>
    <lineage>
        <taxon>Eukaryota</taxon>
        <taxon>Metazoa</taxon>
        <taxon>Ecdysozoa</taxon>
        <taxon>Arthropoda</taxon>
        <taxon>Hexapoda</taxon>
        <taxon>Insecta</taxon>
        <taxon>Pterygota</taxon>
        <taxon>Neoptera</taxon>
        <taxon>Endopterygota</taxon>
        <taxon>Lepidoptera</taxon>
        <taxon>Glossata</taxon>
        <taxon>Ditrysia</taxon>
        <taxon>Noctuoidea</taxon>
        <taxon>Erebidae</taxon>
        <taxon>Arctiinae</taxon>
        <taxon>Arctia</taxon>
    </lineage>
</organism>